<evidence type="ECO:0000256" key="9">
    <source>
        <dbReference type="RuleBase" id="RU003945"/>
    </source>
</evidence>
<dbReference type="AlphaFoldDB" id="A0A1F6FFE3"/>
<evidence type="ECO:0000256" key="2">
    <source>
        <dbReference type="ARBA" id="ARBA00022448"/>
    </source>
</evidence>
<comment type="subcellular location">
    <subcellularLocation>
        <location evidence="1">Cell membrane</location>
        <topology evidence="1">Multi-pass membrane protein</topology>
    </subcellularLocation>
    <subcellularLocation>
        <location evidence="9">Membrane</location>
        <topology evidence="9">Multi-pass membrane protein</topology>
    </subcellularLocation>
</comment>
<dbReference type="GO" id="GO:0005886">
    <property type="term" value="C:plasma membrane"/>
    <property type="evidence" value="ECO:0007669"/>
    <property type="project" value="UniProtKB-SubCell"/>
</dbReference>
<evidence type="ECO:0000313" key="13">
    <source>
        <dbReference type="Proteomes" id="UP000177325"/>
    </source>
</evidence>
<proteinExistence type="inferred from homology"/>
<keyword evidence="7 10" id="KW-0472">Membrane</keyword>
<gene>
    <name evidence="12" type="ORF">A3G90_00660</name>
</gene>
<dbReference type="InterPro" id="IPR028055">
    <property type="entry name" value="YidC/Oxa/ALB_C"/>
</dbReference>
<accession>A0A1F6FFE3</accession>
<dbReference type="NCBIfam" id="TIGR03592">
    <property type="entry name" value="yidC_oxa1_cterm"/>
    <property type="match status" value="1"/>
</dbReference>
<evidence type="ECO:0000259" key="11">
    <source>
        <dbReference type="Pfam" id="PF02096"/>
    </source>
</evidence>
<evidence type="ECO:0000256" key="7">
    <source>
        <dbReference type="ARBA" id="ARBA00023136"/>
    </source>
</evidence>
<feature type="transmembrane region" description="Helical" evidence="10">
    <location>
        <begin position="93"/>
        <end position="114"/>
    </location>
</feature>
<dbReference type="InterPro" id="IPR047196">
    <property type="entry name" value="YidC_ALB_C"/>
</dbReference>
<dbReference type="Proteomes" id="UP000177325">
    <property type="component" value="Unassembled WGS sequence"/>
</dbReference>
<reference evidence="12 13" key="1">
    <citation type="journal article" date="2016" name="Nat. Commun.">
        <title>Thousands of microbial genomes shed light on interconnected biogeochemical processes in an aquifer system.</title>
        <authorList>
            <person name="Anantharaman K."/>
            <person name="Brown C.T."/>
            <person name="Hug L.A."/>
            <person name="Sharon I."/>
            <person name="Castelle C.J."/>
            <person name="Probst A.J."/>
            <person name="Thomas B.C."/>
            <person name="Singh A."/>
            <person name="Wilkins M.J."/>
            <person name="Karaoz U."/>
            <person name="Brodie E.L."/>
            <person name="Williams K.H."/>
            <person name="Hubbard S.S."/>
            <person name="Banfield J.F."/>
        </authorList>
    </citation>
    <scope>NUCLEOTIDE SEQUENCE [LARGE SCALE GENOMIC DNA]</scope>
</reference>
<dbReference type="PANTHER" id="PTHR12428">
    <property type="entry name" value="OXA1"/>
    <property type="match status" value="1"/>
</dbReference>
<keyword evidence="5" id="KW-0653">Protein transport</keyword>
<dbReference type="EMBL" id="MFMM01000001">
    <property type="protein sequence ID" value="OGG84586.1"/>
    <property type="molecule type" value="Genomic_DNA"/>
</dbReference>
<feature type="transmembrane region" description="Helical" evidence="10">
    <location>
        <begin position="30"/>
        <end position="50"/>
    </location>
</feature>
<feature type="transmembrane region" description="Helical" evidence="10">
    <location>
        <begin position="203"/>
        <end position="226"/>
    </location>
</feature>
<keyword evidence="8" id="KW-0143">Chaperone</keyword>
<dbReference type="GO" id="GO:0015031">
    <property type="term" value="P:protein transport"/>
    <property type="evidence" value="ECO:0007669"/>
    <property type="project" value="UniProtKB-KW"/>
</dbReference>
<evidence type="ECO:0000313" key="12">
    <source>
        <dbReference type="EMBL" id="OGG84586.1"/>
    </source>
</evidence>
<evidence type="ECO:0000256" key="5">
    <source>
        <dbReference type="ARBA" id="ARBA00022927"/>
    </source>
</evidence>
<dbReference type="GO" id="GO:0051205">
    <property type="term" value="P:protein insertion into membrane"/>
    <property type="evidence" value="ECO:0007669"/>
    <property type="project" value="TreeGrafter"/>
</dbReference>
<comment type="similarity">
    <text evidence="9">Belongs to the OXA1/ALB3/YidC family.</text>
</comment>
<comment type="caution">
    <text evidence="12">The sequence shown here is derived from an EMBL/GenBank/DDBJ whole genome shotgun (WGS) entry which is preliminary data.</text>
</comment>
<evidence type="ECO:0000256" key="3">
    <source>
        <dbReference type="ARBA" id="ARBA00022475"/>
    </source>
</evidence>
<keyword evidence="6 10" id="KW-1133">Transmembrane helix</keyword>
<dbReference type="STRING" id="1798525.A3G90_00660"/>
<keyword evidence="2" id="KW-0813">Transport</keyword>
<evidence type="ECO:0000256" key="8">
    <source>
        <dbReference type="ARBA" id="ARBA00023186"/>
    </source>
</evidence>
<sequence length="242" mass="27529">MFNYIWHTFFFDPVYNGLVFFIDVMPGGDVGLAIIAIVVVVKTILLPLSIKAAKTQRVMREIEPKLKEIRETLKDKRQEQGEAMLKLYREAGISPFASIFLIFLQIPIVIALYFSVYTGGGIALPAINTDILYSFVWIPELVNMNFLGMLDITGKSLVLAFLAGVTQFYQVKMAMPALPPRDPNAAPNFKEDFGRNMQMQMRYVMPVIIFFVAYYISAAIALYFFVSNLVAVLQEVYIKKHR</sequence>
<protein>
    <recommendedName>
        <fullName evidence="11">Membrane insertase YidC/Oxa/ALB C-terminal domain-containing protein</fullName>
    </recommendedName>
</protein>
<dbReference type="Pfam" id="PF02096">
    <property type="entry name" value="60KD_IMP"/>
    <property type="match status" value="1"/>
</dbReference>
<evidence type="ECO:0000256" key="4">
    <source>
        <dbReference type="ARBA" id="ARBA00022692"/>
    </source>
</evidence>
<organism evidence="12 13">
    <name type="scientific">Candidatus Kaiserbacteria bacterium RIFCSPLOWO2_12_FULL_45_26</name>
    <dbReference type="NCBI Taxonomy" id="1798525"/>
    <lineage>
        <taxon>Bacteria</taxon>
        <taxon>Candidatus Kaiseribacteriota</taxon>
    </lineage>
</organism>
<evidence type="ECO:0000256" key="1">
    <source>
        <dbReference type="ARBA" id="ARBA00004651"/>
    </source>
</evidence>
<dbReference type="GO" id="GO:0032977">
    <property type="term" value="F:membrane insertase activity"/>
    <property type="evidence" value="ECO:0007669"/>
    <property type="project" value="InterPro"/>
</dbReference>
<feature type="domain" description="Membrane insertase YidC/Oxa/ALB C-terminal" evidence="11">
    <location>
        <begin position="31"/>
        <end position="240"/>
    </location>
</feature>
<evidence type="ECO:0000256" key="6">
    <source>
        <dbReference type="ARBA" id="ARBA00022989"/>
    </source>
</evidence>
<evidence type="ECO:0000256" key="10">
    <source>
        <dbReference type="SAM" id="Phobius"/>
    </source>
</evidence>
<keyword evidence="4 9" id="KW-0812">Transmembrane</keyword>
<name>A0A1F6FFE3_9BACT</name>
<dbReference type="PANTHER" id="PTHR12428:SF65">
    <property type="entry name" value="CYTOCHROME C OXIDASE ASSEMBLY PROTEIN COX18, MITOCHONDRIAL"/>
    <property type="match status" value="1"/>
</dbReference>
<keyword evidence="3" id="KW-1003">Cell membrane</keyword>
<dbReference type="InterPro" id="IPR001708">
    <property type="entry name" value="YidC/ALB3/OXA1/COX18"/>
</dbReference>
<feature type="transmembrane region" description="Helical" evidence="10">
    <location>
        <begin position="152"/>
        <end position="171"/>
    </location>
</feature>
<dbReference type="CDD" id="cd20070">
    <property type="entry name" value="5TM_YidC_Alb3"/>
    <property type="match status" value="1"/>
</dbReference>